<name>A0A368G803_ANCCA</name>
<proteinExistence type="predicted"/>
<sequence length="118" mass="13104">MSKFVLTRISTPPTPLLPQVPRNSSSPVSKVALTGRCLLVSVTPMTLYLIFQHHQILYGSLQFKRACVEGSLDNPSDLVLTISDSSEITLYYCCVELQYIVTPQEIACWALFPRGELG</sequence>
<accession>A0A368G803</accession>
<dbReference type="EMBL" id="JOJR01000280">
    <property type="protein sequence ID" value="RCN40553.1"/>
    <property type="molecule type" value="Genomic_DNA"/>
</dbReference>
<evidence type="ECO:0000313" key="1">
    <source>
        <dbReference type="EMBL" id="RCN40553.1"/>
    </source>
</evidence>
<reference evidence="1 2" key="1">
    <citation type="submission" date="2014-10" db="EMBL/GenBank/DDBJ databases">
        <title>Draft genome of the hookworm Ancylostoma caninum.</title>
        <authorList>
            <person name="Mitreva M."/>
        </authorList>
    </citation>
    <scope>NUCLEOTIDE SEQUENCE [LARGE SCALE GENOMIC DNA]</scope>
    <source>
        <strain evidence="1 2">Baltimore</strain>
    </source>
</reference>
<evidence type="ECO:0000313" key="2">
    <source>
        <dbReference type="Proteomes" id="UP000252519"/>
    </source>
</evidence>
<comment type="caution">
    <text evidence="1">The sequence shown here is derived from an EMBL/GenBank/DDBJ whole genome shotgun (WGS) entry which is preliminary data.</text>
</comment>
<dbReference type="Proteomes" id="UP000252519">
    <property type="component" value="Unassembled WGS sequence"/>
</dbReference>
<keyword evidence="2" id="KW-1185">Reference proteome</keyword>
<organism evidence="1 2">
    <name type="scientific">Ancylostoma caninum</name>
    <name type="common">Dog hookworm</name>
    <dbReference type="NCBI Taxonomy" id="29170"/>
    <lineage>
        <taxon>Eukaryota</taxon>
        <taxon>Metazoa</taxon>
        <taxon>Ecdysozoa</taxon>
        <taxon>Nematoda</taxon>
        <taxon>Chromadorea</taxon>
        <taxon>Rhabditida</taxon>
        <taxon>Rhabditina</taxon>
        <taxon>Rhabditomorpha</taxon>
        <taxon>Strongyloidea</taxon>
        <taxon>Ancylostomatidae</taxon>
        <taxon>Ancylostomatinae</taxon>
        <taxon>Ancylostoma</taxon>
    </lineage>
</organism>
<protein>
    <submittedName>
        <fullName evidence="1">Uncharacterized protein</fullName>
    </submittedName>
</protein>
<dbReference type="AlphaFoldDB" id="A0A368G803"/>
<gene>
    <name evidence="1" type="ORF">ANCCAN_13523</name>
</gene>